<keyword evidence="3" id="KW-1185">Reference proteome</keyword>
<evidence type="ECO:0000313" key="3">
    <source>
        <dbReference type="Proteomes" id="UP000252023"/>
    </source>
</evidence>
<proteinExistence type="predicted"/>
<feature type="transmembrane region" description="Helical" evidence="1">
    <location>
        <begin position="108"/>
        <end position="126"/>
    </location>
</feature>
<organism evidence="2 3">
    <name type="scientific">Paracoccus suum</name>
    <dbReference type="NCBI Taxonomy" id="2259340"/>
    <lineage>
        <taxon>Bacteria</taxon>
        <taxon>Pseudomonadati</taxon>
        <taxon>Pseudomonadota</taxon>
        <taxon>Alphaproteobacteria</taxon>
        <taxon>Rhodobacterales</taxon>
        <taxon>Paracoccaceae</taxon>
        <taxon>Paracoccus</taxon>
    </lineage>
</organism>
<name>A0A344PKA7_9RHOB</name>
<keyword evidence="1" id="KW-0472">Membrane</keyword>
<keyword evidence="1" id="KW-0812">Transmembrane</keyword>
<gene>
    <name evidence="2" type="ORF">DRW48_09035</name>
</gene>
<accession>A0A344PKA7</accession>
<sequence length="341" mass="35861">MTALAQYQRLEAAGTWRPGPSAQRREVIVSFGDATLVLSDPRSEVPLSHWSLPAVMRLNPGRLPALYAPAGATGDEELEVADPLMIGAIDKIHHAIAQARPHPGRLRSGGMAAIAVALFAVAAWWLPGAMLDYAIRIAPPAQRLAIGNSILDDMTRVTGPACGRPAPAQVLARLGPRLLGQGGRIEVLPAGLKGARTLPGRITVMGPNLLDAGEVPAEAALGHVIAADAYASEVDPLRGALQHAGSRAVLQLLTRGGLPPGALDGYGQSLLTAPEPRASDDPLLAAFTRAGVPSEPYARDVDPSGESTLVLIEADPYRTRLPDQPPLTKDEWQTLRGICDE</sequence>
<dbReference type="EMBL" id="CP030918">
    <property type="protein sequence ID" value="AXC49812.1"/>
    <property type="molecule type" value="Genomic_DNA"/>
</dbReference>
<dbReference type="AlphaFoldDB" id="A0A344PKA7"/>
<dbReference type="RefSeq" id="WP_114076129.1">
    <property type="nucleotide sequence ID" value="NZ_CP030918.1"/>
</dbReference>
<protein>
    <submittedName>
        <fullName evidence="2">Uncharacterized protein</fullName>
    </submittedName>
</protein>
<evidence type="ECO:0000313" key="2">
    <source>
        <dbReference type="EMBL" id="AXC49812.1"/>
    </source>
</evidence>
<evidence type="ECO:0000256" key="1">
    <source>
        <dbReference type="SAM" id="Phobius"/>
    </source>
</evidence>
<dbReference type="Proteomes" id="UP000252023">
    <property type="component" value="Chromosome"/>
</dbReference>
<dbReference type="KEGG" id="pars:DRW48_09035"/>
<keyword evidence="1" id="KW-1133">Transmembrane helix</keyword>
<reference evidence="3" key="1">
    <citation type="submission" date="2018-07" db="EMBL/GenBank/DDBJ databases">
        <title>Genome sequencing of Paracoccus sp. SC2-6.</title>
        <authorList>
            <person name="Heo J."/>
            <person name="Kim S.-J."/>
            <person name="Kwon S.-W."/>
        </authorList>
    </citation>
    <scope>NUCLEOTIDE SEQUENCE [LARGE SCALE GENOMIC DNA]</scope>
    <source>
        <strain evidence="3">SC2-6</strain>
    </source>
</reference>
<dbReference type="OrthoDB" id="7822309at2"/>